<dbReference type="InterPro" id="IPR008709">
    <property type="entry name" value="Neurochondrin"/>
</dbReference>
<evidence type="ECO:0000313" key="2">
    <source>
        <dbReference type="EMBL" id="KAJ8751729.1"/>
    </source>
</evidence>
<organism evidence="2 3">
    <name type="scientific">Erythroxylum novogranatense</name>
    <dbReference type="NCBI Taxonomy" id="1862640"/>
    <lineage>
        <taxon>Eukaryota</taxon>
        <taxon>Viridiplantae</taxon>
        <taxon>Streptophyta</taxon>
        <taxon>Embryophyta</taxon>
        <taxon>Tracheophyta</taxon>
        <taxon>Spermatophyta</taxon>
        <taxon>Magnoliopsida</taxon>
        <taxon>eudicotyledons</taxon>
        <taxon>Gunneridae</taxon>
        <taxon>Pentapetalae</taxon>
        <taxon>rosids</taxon>
        <taxon>fabids</taxon>
        <taxon>Malpighiales</taxon>
        <taxon>Erythroxylaceae</taxon>
        <taxon>Erythroxylum</taxon>
    </lineage>
</organism>
<dbReference type="AlphaFoldDB" id="A0AAV8SIA9"/>
<dbReference type="InterPro" id="IPR011989">
    <property type="entry name" value="ARM-like"/>
</dbReference>
<comment type="caution">
    <text evidence="2">The sequence shown here is derived from an EMBL/GenBank/DDBJ whole genome shotgun (WGS) entry which is preliminary data.</text>
</comment>
<evidence type="ECO:0000313" key="3">
    <source>
        <dbReference type="Proteomes" id="UP001159364"/>
    </source>
</evidence>
<dbReference type="PANTHER" id="PTHR13109:SF7">
    <property type="entry name" value="NEUROCHONDRIN"/>
    <property type="match status" value="1"/>
</dbReference>
<protein>
    <recommendedName>
        <fullName evidence="4">Neurochondrin</fullName>
    </recommendedName>
</protein>
<dbReference type="Pfam" id="PF05536">
    <property type="entry name" value="Neurochondrin"/>
    <property type="match status" value="1"/>
</dbReference>
<dbReference type="SUPFAM" id="SSF48371">
    <property type="entry name" value="ARM repeat"/>
    <property type="match status" value="1"/>
</dbReference>
<feature type="region of interest" description="Disordered" evidence="1">
    <location>
        <begin position="1"/>
        <end position="22"/>
    </location>
</feature>
<dbReference type="EMBL" id="JAIWQS010000011">
    <property type="protein sequence ID" value="KAJ8751729.1"/>
    <property type="molecule type" value="Genomic_DNA"/>
</dbReference>
<dbReference type="Gene3D" id="1.25.10.10">
    <property type="entry name" value="Leucine-rich Repeat Variant"/>
    <property type="match status" value="1"/>
</dbReference>
<proteinExistence type="predicted"/>
<keyword evidence="3" id="KW-1185">Reference proteome</keyword>
<sequence length="643" mass="70820">MESHLPPQLTMDASHQEQAERSPSLGDCLKLLKGDRDEQRLAGLLLVTKFCKGDDLASLCTIYDALGSAFLLRLLRTGMGKGIAGGSESGNREAYLNLAITVLAAFCRVPDIASSAEMISMIPLILEVMSQSTSPVLEECYEILYLLTASCKDGIDKFYETGGMKLIASQICTLPDGSPMMELAMKIVQFILNNRSQEVFTCSCLTELSMIVTSVARQFAVLHNHMKFEALCLLSRIFSSEYSDALHDALRQQTDGNCSDYMRAGIVAILHNRVAPAEKFYALTLAESMMSIRGETWLISQTNLPDLDKIPVDRCLLLVLESSRVEIAVLLNEMAYLKFEASKNMSSTDENILSKQRNIAVAFSLVERIIKLLSTIDGGEEEIIDEGLFVKVINGLNETITVVLEYLQDAKEHGQNKGNDLLASVRLLGSYLAETPYASEEKVLDLLEYLLTIQGEDEPSPFHSTCFMLPMVCQITMQTAGCKALISSGGHQAVVDCLIKLIGPSRSMAEENGSIFLACDTIMNVLLKMEQLNLPMDESTSINLLNALGHWAENVDDPSVLMMASSICSLILDHTSEAALLKHPNFDSSSINSLARVIARSLASWQGMSDAVRAEMDLLEIITSGYSRWADRFPHVKQMVERT</sequence>
<evidence type="ECO:0000256" key="1">
    <source>
        <dbReference type="SAM" id="MobiDB-lite"/>
    </source>
</evidence>
<name>A0AAV8SIA9_9ROSI</name>
<dbReference type="InterPro" id="IPR016024">
    <property type="entry name" value="ARM-type_fold"/>
</dbReference>
<dbReference type="Proteomes" id="UP001159364">
    <property type="component" value="Linkage Group LG11"/>
</dbReference>
<dbReference type="PANTHER" id="PTHR13109">
    <property type="entry name" value="NEUROCHONDRIN"/>
    <property type="match status" value="1"/>
</dbReference>
<gene>
    <name evidence="2" type="ORF">K2173_025902</name>
</gene>
<evidence type="ECO:0008006" key="4">
    <source>
        <dbReference type="Google" id="ProtNLM"/>
    </source>
</evidence>
<reference evidence="2 3" key="1">
    <citation type="submission" date="2021-09" db="EMBL/GenBank/DDBJ databases">
        <title>Genomic insights and catalytic innovation underlie evolution of tropane alkaloids biosynthesis.</title>
        <authorList>
            <person name="Wang Y.-J."/>
            <person name="Tian T."/>
            <person name="Huang J.-P."/>
            <person name="Huang S.-X."/>
        </authorList>
    </citation>
    <scope>NUCLEOTIDE SEQUENCE [LARGE SCALE GENOMIC DNA]</scope>
    <source>
        <strain evidence="2">KIB-2018</strain>
        <tissue evidence="2">Leaf</tissue>
    </source>
</reference>
<accession>A0AAV8SIA9</accession>